<feature type="domain" description="G-protein coupled receptors family 2 profile 2" evidence="10">
    <location>
        <begin position="389"/>
        <end position="468"/>
    </location>
</feature>
<feature type="chain" id="PRO_5040774405" evidence="7">
    <location>
        <begin position="29"/>
        <end position="486"/>
    </location>
</feature>
<feature type="domain" description="GAIN-B" evidence="9">
    <location>
        <begin position="226"/>
        <end position="380"/>
    </location>
</feature>
<dbReference type="GO" id="GO:0004930">
    <property type="term" value="F:G protein-coupled receptor activity"/>
    <property type="evidence" value="ECO:0007669"/>
    <property type="project" value="InterPro"/>
</dbReference>
<dbReference type="OrthoDB" id="5985326at2759"/>
<dbReference type="PROSITE" id="PS50041">
    <property type="entry name" value="C_TYPE_LECTIN_2"/>
    <property type="match status" value="1"/>
</dbReference>
<keyword evidence="3 6" id="KW-1133">Transmembrane helix</keyword>
<gene>
    <name evidence="11" type="ORF">OS493_004960</name>
</gene>
<evidence type="ECO:0000256" key="2">
    <source>
        <dbReference type="ARBA" id="ARBA00022692"/>
    </source>
</evidence>
<keyword evidence="5" id="KW-1015">Disulfide bond</keyword>
<dbReference type="Pfam" id="PF00059">
    <property type="entry name" value="Lectin_C"/>
    <property type="match status" value="1"/>
</dbReference>
<protein>
    <submittedName>
        <fullName evidence="11">Uncharacterized protein</fullName>
    </submittedName>
</protein>
<evidence type="ECO:0000259" key="10">
    <source>
        <dbReference type="PROSITE" id="PS50261"/>
    </source>
</evidence>
<dbReference type="Pfam" id="PF00002">
    <property type="entry name" value="7tm_2"/>
    <property type="match status" value="1"/>
</dbReference>
<evidence type="ECO:0000259" key="9">
    <source>
        <dbReference type="PROSITE" id="PS50221"/>
    </source>
</evidence>
<dbReference type="Gene3D" id="2.60.220.50">
    <property type="match status" value="1"/>
</dbReference>
<evidence type="ECO:0000313" key="12">
    <source>
        <dbReference type="Proteomes" id="UP001163046"/>
    </source>
</evidence>
<accession>A0A9X0CT72</accession>
<dbReference type="PANTHER" id="PTHR12011:SF347">
    <property type="entry name" value="FI21270P1-RELATED"/>
    <property type="match status" value="1"/>
</dbReference>
<dbReference type="InterPro" id="IPR057244">
    <property type="entry name" value="GAIN_B"/>
</dbReference>
<evidence type="ECO:0000256" key="3">
    <source>
        <dbReference type="ARBA" id="ARBA00022989"/>
    </source>
</evidence>
<keyword evidence="7" id="KW-0732">Signal</keyword>
<dbReference type="SUPFAM" id="SSF56436">
    <property type="entry name" value="C-type lectin-like"/>
    <property type="match status" value="1"/>
</dbReference>
<sequence length="486" mass="54646">MTKRKANSITDTVVLIICLLQVPSRVSMVNFKDIDISENWERADNYCKTKNMTLARIDNGSLFNSTQARFLHPLSIKKFWTGLKYDSKRLVWSNGRKAFCNGTLKEVVNCAGLLKLLRPRCFLMTAYQGKLEPSDCNIAHRFICQREILSTVHPTFKPSSQATVHGTGDGEGLVTNYVKKIRTLNGSDPSSLQHAMNMTDILLKDRKTTDGEMNVLLATKELENFISSYAKQQLTSVNDTIIQRREEFVVVMRKIPSKSEDVVFPVDTWKSTATHAMDGNDVQIRLPASLFHKHGAYMTTILHKRIDQLLPSQTTSFTRWSISPLSKPDCVFWNFSMKSPHNGSWSKKGCRVINCTSTWTHCSCDHLTNFAVLMQVKEQKISVKHQVALKLITYIGCALSLIGESIAIVAYAVFLNLKTEDTQIRFNLVISIAVAQLVFIVGIDATQIKAVCTVVAAAIHYFFLVAFVGCSSRAWRCTLMSSKYST</sequence>
<dbReference type="InterPro" id="IPR046338">
    <property type="entry name" value="GAIN_dom_sf"/>
</dbReference>
<dbReference type="InterPro" id="IPR000832">
    <property type="entry name" value="GPCR_2_secretin-like"/>
</dbReference>
<dbReference type="InterPro" id="IPR016186">
    <property type="entry name" value="C-type_lectin-like/link_sf"/>
</dbReference>
<dbReference type="InterPro" id="IPR016187">
    <property type="entry name" value="CTDL_fold"/>
</dbReference>
<evidence type="ECO:0000313" key="11">
    <source>
        <dbReference type="EMBL" id="KAJ7374621.1"/>
    </source>
</evidence>
<evidence type="ECO:0000256" key="7">
    <source>
        <dbReference type="SAM" id="SignalP"/>
    </source>
</evidence>
<dbReference type="InterPro" id="IPR000203">
    <property type="entry name" value="GPS"/>
</dbReference>
<dbReference type="InterPro" id="IPR001304">
    <property type="entry name" value="C-type_lectin-like"/>
</dbReference>
<dbReference type="PROSITE" id="PS50221">
    <property type="entry name" value="GAIN_B"/>
    <property type="match status" value="1"/>
</dbReference>
<dbReference type="Gene3D" id="3.10.100.10">
    <property type="entry name" value="Mannose-Binding Protein A, subunit A"/>
    <property type="match status" value="1"/>
</dbReference>
<dbReference type="GO" id="GO:0007166">
    <property type="term" value="P:cell surface receptor signaling pathway"/>
    <property type="evidence" value="ECO:0007669"/>
    <property type="project" value="InterPro"/>
</dbReference>
<dbReference type="PROSITE" id="PS50261">
    <property type="entry name" value="G_PROTEIN_RECEP_F2_4"/>
    <property type="match status" value="1"/>
</dbReference>
<evidence type="ECO:0000256" key="6">
    <source>
        <dbReference type="SAM" id="Phobius"/>
    </source>
</evidence>
<comment type="subcellular location">
    <subcellularLocation>
        <location evidence="1">Membrane</location>
        <topology evidence="1">Multi-pass membrane protein</topology>
    </subcellularLocation>
</comment>
<evidence type="ECO:0000256" key="5">
    <source>
        <dbReference type="ARBA" id="ARBA00023157"/>
    </source>
</evidence>
<feature type="signal peptide" evidence="7">
    <location>
        <begin position="1"/>
        <end position="28"/>
    </location>
</feature>
<organism evidence="11 12">
    <name type="scientific">Desmophyllum pertusum</name>
    <dbReference type="NCBI Taxonomy" id="174260"/>
    <lineage>
        <taxon>Eukaryota</taxon>
        <taxon>Metazoa</taxon>
        <taxon>Cnidaria</taxon>
        <taxon>Anthozoa</taxon>
        <taxon>Hexacorallia</taxon>
        <taxon>Scleractinia</taxon>
        <taxon>Caryophylliina</taxon>
        <taxon>Caryophylliidae</taxon>
        <taxon>Desmophyllum</taxon>
    </lineage>
</organism>
<keyword evidence="12" id="KW-1185">Reference proteome</keyword>
<proteinExistence type="predicted"/>
<keyword evidence="2 6" id="KW-0812">Transmembrane</keyword>
<dbReference type="PANTHER" id="PTHR12011">
    <property type="entry name" value="ADHESION G-PROTEIN COUPLED RECEPTOR"/>
    <property type="match status" value="1"/>
</dbReference>
<dbReference type="Gene3D" id="1.20.1070.10">
    <property type="entry name" value="Rhodopsin 7-helix transmembrane proteins"/>
    <property type="match status" value="1"/>
</dbReference>
<evidence type="ECO:0000256" key="1">
    <source>
        <dbReference type="ARBA" id="ARBA00004141"/>
    </source>
</evidence>
<dbReference type="Proteomes" id="UP001163046">
    <property type="component" value="Unassembled WGS sequence"/>
</dbReference>
<feature type="domain" description="C-type lectin" evidence="8">
    <location>
        <begin position="39"/>
        <end position="145"/>
    </location>
</feature>
<dbReference type="AlphaFoldDB" id="A0A9X0CT72"/>
<evidence type="ECO:0000259" key="8">
    <source>
        <dbReference type="PROSITE" id="PS50041"/>
    </source>
</evidence>
<dbReference type="GO" id="GO:0005886">
    <property type="term" value="C:plasma membrane"/>
    <property type="evidence" value="ECO:0007669"/>
    <property type="project" value="TreeGrafter"/>
</dbReference>
<dbReference type="EMBL" id="MU826827">
    <property type="protein sequence ID" value="KAJ7374621.1"/>
    <property type="molecule type" value="Genomic_DNA"/>
</dbReference>
<name>A0A9X0CT72_9CNID</name>
<dbReference type="Pfam" id="PF01825">
    <property type="entry name" value="GPS"/>
    <property type="match status" value="1"/>
</dbReference>
<feature type="transmembrane region" description="Helical" evidence="6">
    <location>
        <begin position="391"/>
        <end position="414"/>
    </location>
</feature>
<reference evidence="11" key="1">
    <citation type="submission" date="2023-01" db="EMBL/GenBank/DDBJ databases">
        <title>Genome assembly of the deep-sea coral Lophelia pertusa.</title>
        <authorList>
            <person name="Herrera S."/>
            <person name="Cordes E."/>
        </authorList>
    </citation>
    <scope>NUCLEOTIDE SEQUENCE</scope>
    <source>
        <strain evidence="11">USNM1676648</strain>
        <tissue evidence="11">Polyp</tissue>
    </source>
</reference>
<dbReference type="InterPro" id="IPR017981">
    <property type="entry name" value="GPCR_2-like_7TM"/>
</dbReference>
<feature type="transmembrane region" description="Helical" evidence="6">
    <location>
        <begin position="426"/>
        <end position="442"/>
    </location>
</feature>
<comment type="caution">
    <text evidence="11">The sequence shown here is derived from an EMBL/GenBank/DDBJ whole genome shotgun (WGS) entry which is preliminary data.</text>
</comment>
<feature type="transmembrane region" description="Helical" evidence="6">
    <location>
        <begin position="448"/>
        <end position="470"/>
    </location>
</feature>
<keyword evidence="4 6" id="KW-0472">Membrane</keyword>
<evidence type="ECO:0000256" key="4">
    <source>
        <dbReference type="ARBA" id="ARBA00023136"/>
    </source>
</evidence>
<dbReference type="SMART" id="SM00303">
    <property type="entry name" value="GPS"/>
    <property type="match status" value="1"/>
</dbReference>